<organism evidence="1 2">
    <name type="scientific">Sphaerodactylus townsendi</name>
    <dbReference type="NCBI Taxonomy" id="933632"/>
    <lineage>
        <taxon>Eukaryota</taxon>
        <taxon>Metazoa</taxon>
        <taxon>Chordata</taxon>
        <taxon>Craniata</taxon>
        <taxon>Vertebrata</taxon>
        <taxon>Euteleostomi</taxon>
        <taxon>Lepidosauria</taxon>
        <taxon>Squamata</taxon>
        <taxon>Bifurcata</taxon>
        <taxon>Gekkota</taxon>
        <taxon>Sphaerodactylidae</taxon>
        <taxon>Sphaerodactylus</taxon>
    </lineage>
</organism>
<evidence type="ECO:0000313" key="1">
    <source>
        <dbReference type="EMBL" id="KAH8007205.1"/>
    </source>
</evidence>
<dbReference type="Proteomes" id="UP000827872">
    <property type="component" value="Linkage Group LG06"/>
</dbReference>
<dbReference type="EMBL" id="CM037619">
    <property type="protein sequence ID" value="KAH8007205.1"/>
    <property type="molecule type" value="Genomic_DNA"/>
</dbReference>
<evidence type="ECO:0000313" key="2">
    <source>
        <dbReference type="Proteomes" id="UP000827872"/>
    </source>
</evidence>
<comment type="caution">
    <text evidence="1">The sequence shown here is derived from an EMBL/GenBank/DDBJ whole genome shotgun (WGS) entry which is preliminary data.</text>
</comment>
<reference evidence="1" key="1">
    <citation type="submission" date="2021-08" db="EMBL/GenBank/DDBJ databases">
        <title>The first chromosome-level gecko genome reveals the dynamic sex chromosomes of Neotropical dwarf geckos (Sphaerodactylidae: Sphaerodactylus).</title>
        <authorList>
            <person name="Pinto B.J."/>
            <person name="Keating S.E."/>
            <person name="Gamble T."/>
        </authorList>
    </citation>
    <scope>NUCLEOTIDE SEQUENCE</scope>
    <source>
        <strain evidence="1">TG3544</strain>
    </source>
</reference>
<name>A0ACB8FNP2_9SAUR</name>
<protein>
    <submittedName>
        <fullName evidence="1">Uncharacterized protein</fullName>
    </submittedName>
</protein>
<keyword evidence="2" id="KW-1185">Reference proteome</keyword>
<proteinExistence type="predicted"/>
<gene>
    <name evidence="1" type="ORF">K3G42_018547</name>
</gene>
<accession>A0ACB8FNP2</accession>
<sequence length="154" mass="15970">MDTVTVDGEPDKASCRISKDLQTLPTISSFLVSCPSADRGEPSSTLASGTSVLIVMLCLRCLDAHPACLLGTFYLPPSPTTLRPMGSPWAAQPGSELTEEELSQPFLLCALGRCQASEAEGIPSQAPCQTPSPPAPPGSECLLTEGTPPASPCI</sequence>